<dbReference type="AlphaFoldDB" id="N6X1Y3"/>
<dbReference type="STRING" id="888050.HMPREF9004_1818"/>
<name>N6X1Y3_9ACTO</name>
<proteinExistence type="predicted"/>
<evidence type="ECO:0000313" key="1">
    <source>
        <dbReference type="EMBL" id="ENO17452.1"/>
    </source>
</evidence>
<gene>
    <name evidence="1" type="ORF">HMPREF9004_1818</name>
</gene>
<comment type="caution">
    <text evidence="1">The sequence shown here is derived from an EMBL/GenBank/DDBJ whole genome shotgun (WGS) entry which is preliminary data.</text>
</comment>
<dbReference type="HOGENOM" id="CLU_215769_0_0_11"/>
<dbReference type="Proteomes" id="UP000013015">
    <property type="component" value="Unassembled WGS sequence"/>
</dbReference>
<protein>
    <submittedName>
        <fullName evidence="1">IS element transposase</fullName>
    </submittedName>
</protein>
<keyword evidence="2" id="KW-1185">Reference proteome</keyword>
<dbReference type="EMBL" id="AQHZ01000027">
    <property type="protein sequence ID" value="ENO17452.1"/>
    <property type="molecule type" value="Genomic_DNA"/>
</dbReference>
<reference evidence="1 2" key="1">
    <citation type="submission" date="2013-03" db="EMBL/GenBank/DDBJ databases">
        <title>Reference genome for the Human Microbiome Project.</title>
        <authorList>
            <person name="Aqrawi P."/>
            <person name="Ayvaz T."/>
            <person name="Bess C."/>
            <person name="Blankenburg K."/>
            <person name="Coyle M."/>
            <person name="Deng J."/>
            <person name="Forbes L."/>
            <person name="Fowler G."/>
            <person name="Francisco L."/>
            <person name="Fu Q."/>
            <person name="Gibbs R."/>
            <person name="Gross S."/>
            <person name="Gubbala S."/>
            <person name="Hale W."/>
            <person name="Hemphill L."/>
            <person name="Highlander S."/>
            <person name="Hirani K."/>
            <person name="Jackson L."/>
            <person name="Jakkamsetti A."/>
            <person name="Javaid M."/>
            <person name="Jayaseelan J.C."/>
            <person name="Jiang H."/>
            <person name="Joshi V."/>
            <person name="Korchina V."/>
            <person name="Kovar C."/>
            <person name="Lara F."/>
            <person name="Lee S."/>
            <person name="Liu Y."/>
            <person name="Mata R."/>
            <person name="Mathew T."/>
            <person name="Munidasa M."/>
            <person name="Muzny D."/>
            <person name="Nazareth L."/>
            <person name="Ngo R."/>
            <person name="Nguyen L."/>
            <person name="Nguyen N."/>
            <person name="Okwuonu G."/>
            <person name="Ongeri F."/>
            <person name="Palculict T."/>
            <person name="Patil S."/>
            <person name="Petrosino J."/>
            <person name="Pham C."/>
            <person name="Pham P."/>
            <person name="Pu L.-L."/>
            <person name="Qin X."/>
            <person name="Qu J."/>
            <person name="Reid J."/>
            <person name="Ross M."/>
            <person name="Ruth R."/>
            <person name="Saada N."/>
            <person name="San Lucas F."/>
            <person name="Santibanez J."/>
            <person name="Shang Y."/>
            <person name="Simmons D."/>
            <person name="Song X.-Z."/>
            <person name="Tang L.-Y."/>
            <person name="Thornton R."/>
            <person name="Warren J."/>
            <person name="Weissenberger G."/>
            <person name="Wilczek-Boney K."/>
            <person name="Worley K."/>
            <person name="Youmans B."/>
            <person name="Zhang J."/>
            <person name="Zhang L."/>
            <person name="Zhao Z."/>
            <person name="Zhou C."/>
            <person name="Zhu D."/>
            <person name="Zhu Y."/>
        </authorList>
    </citation>
    <scope>NUCLEOTIDE SEQUENCE [LARGE SCALE GENOMIC DNA]</scope>
    <source>
        <strain evidence="1 2">F0333</strain>
    </source>
</reference>
<organism evidence="1 2">
    <name type="scientific">Schaalia cardiffensis F0333</name>
    <dbReference type="NCBI Taxonomy" id="888050"/>
    <lineage>
        <taxon>Bacteria</taxon>
        <taxon>Bacillati</taxon>
        <taxon>Actinomycetota</taxon>
        <taxon>Actinomycetes</taxon>
        <taxon>Actinomycetales</taxon>
        <taxon>Actinomycetaceae</taxon>
        <taxon>Schaalia</taxon>
    </lineage>
</organism>
<evidence type="ECO:0000313" key="2">
    <source>
        <dbReference type="Proteomes" id="UP000013015"/>
    </source>
</evidence>
<accession>N6X1Y3</accession>
<sequence>MKVVYSDEQRRLALRVYRRTRSVTKTVRELGFSGRWTSYKWLREFKRGRKPAKAGLRASLL</sequence>
<dbReference type="eggNOG" id="COG2963">
    <property type="taxonomic scope" value="Bacteria"/>
</dbReference>